<feature type="transmembrane region" description="Helical" evidence="1">
    <location>
        <begin position="83"/>
        <end position="101"/>
    </location>
</feature>
<evidence type="ECO:0000313" key="3">
    <source>
        <dbReference type="Proteomes" id="UP000276770"/>
    </source>
</evidence>
<sequence length="197" mass="22807">MKIERINGEYDYMIIAVIIICIISSFILPFIFVYLIQESIFNSASNWIFFSPLSAYFTFMLGMLWIPVPLAVHLIIKNKTSRSSSLLTGILIIFISGPLFFSSINNYVFIDQQGIHYNDLFKKSPTEFSWDKIQNVHEVFQKKNGNNILIEYDFVTDSNKVIKLPSTKVSVLNKSLIYQQLEKHGVEVDNNLKDLYE</sequence>
<gene>
    <name evidence="2" type="ORF">D9X91_14695</name>
</gene>
<evidence type="ECO:0008006" key="4">
    <source>
        <dbReference type="Google" id="ProtNLM"/>
    </source>
</evidence>
<keyword evidence="1" id="KW-0472">Membrane</keyword>
<feature type="transmembrane region" description="Helical" evidence="1">
    <location>
        <begin position="12"/>
        <end position="36"/>
    </location>
</feature>
<reference evidence="2 3" key="1">
    <citation type="submission" date="2018-10" db="EMBL/GenBank/DDBJ databases">
        <title>Falsibacillus sp. genome draft.</title>
        <authorList>
            <person name="Shi S."/>
        </authorList>
    </citation>
    <scope>NUCLEOTIDE SEQUENCE [LARGE SCALE GENOMIC DNA]</scope>
    <source>
        <strain evidence="2 3">GY 10110</strain>
    </source>
</reference>
<keyword evidence="1" id="KW-1133">Transmembrane helix</keyword>
<evidence type="ECO:0000313" key="2">
    <source>
        <dbReference type="EMBL" id="RLQ94302.1"/>
    </source>
</evidence>
<comment type="caution">
    <text evidence="2">The sequence shown here is derived from an EMBL/GenBank/DDBJ whole genome shotgun (WGS) entry which is preliminary data.</text>
</comment>
<dbReference type="AlphaFoldDB" id="A0A3L7K0X7"/>
<dbReference type="Proteomes" id="UP000276770">
    <property type="component" value="Unassembled WGS sequence"/>
</dbReference>
<dbReference type="EMBL" id="RCVZ01000010">
    <property type="protein sequence ID" value="RLQ94302.1"/>
    <property type="molecule type" value="Genomic_DNA"/>
</dbReference>
<name>A0A3L7K0X7_9BACI</name>
<feature type="transmembrane region" description="Helical" evidence="1">
    <location>
        <begin position="56"/>
        <end position="76"/>
    </location>
</feature>
<dbReference type="RefSeq" id="WP_121681393.1">
    <property type="nucleotide sequence ID" value="NZ_RCVZ01000010.1"/>
</dbReference>
<accession>A0A3L7K0X7</accession>
<dbReference type="OrthoDB" id="2449392at2"/>
<protein>
    <recommendedName>
        <fullName evidence="4">DUF5673 domain-containing protein</fullName>
    </recommendedName>
</protein>
<organism evidence="2 3">
    <name type="scientific">Falsibacillus albus</name>
    <dbReference type="NCBI Taxonomy" id="2478915"/>
    <lineage>
        <taxon>Bacteria</taxon>
        <taxon>Bacillati</taxon>
        <taxon>Bacillota</taxon>
        <taxon>Bacilli</taxon>
        <taxon>Bacillales</taxon>
        <taxon>Bacillaceae</taxon>
        <taxon>Falsibacillus</taxon>
    </lineage>
</organism>
<proteinExistence type="predicted"/>
<keyword evidence="3" id="KW-1185">Reference proteome</keyword>
<keyword evidence="1" id="KW-0812">Transmembrane</keyword>
<evidence type="ECO:0000256" key="1">
    <source>
        <dbReference type="SAM" id="Phobius"/>
    </source>
</evidence>